<dbReference type="EMBL" id="AFRZ01000001">
    <property type="protein sequence ID" value="EHP29960.1"/>
    <property type="molecule type" value="Genomic_DNA"/>
</dbReference>
<keyword evidence="1" id="KW-0812">Transmembrane</keyword>
<feature type="transmembrane region" description="Helical" evidence="1">
    <location>
        <begin position="9"/>
        <end position="27"/>
    </location>
</feature>
<dbReference type="eggNOG" id="ENOG50319E7">
    <property type="taxonomic scope" value="Bacteria"/>
</dbReference>
<name>B6BHG4_SULGG</name>
<dbReference type="OrthoDB" id="5348851at2"/>
<dbReference type="Proteomes" id="UP000006431">
    <property type="component" value="Unassembled WGS sequence"/>
</dbReference>
<accession>B6BHG4</accession>
<keyword evidence="1" id="KW-1133">Transmembrane helix</keyword>
<evidence type="ECO:0000256" key="1">
    <source>
        <dbReference type="SAM" id="Phobius"/>
    </source>
</evidence>
<protein>
    <submittedName>
        <fullName evidence="2">Uncharacterized protein</fullName>
    </submittedName>
</protein>
<dbReference type="AlphaFoldDB" id="B6BHG4"/>
<dbReference type="STRING" id="929558.SMGD1_1436"/>
<feature type="transmembrane region" description="Helical" evidence="1">
    <location>
        <begin position="39"/>
        <end position="57"/>
    </location>
</feature>
<evidence type="ECO:0000313" key="2">
    <source>
        <dbReference type="EMBL" id="EHP29960.1"/>
    </source>
</evidence>
<dbReference type="RefSeq" id="WP_008335844.1">
    <property type="nucleotide sequence ID" value="NZ_AFRZ01000001.1"/>
</dbReference>
<accession>H1FT41</accession>
<comment type="caution">
    <text evidence="2">The sequence shown here is derived from an EMBL/GenBank/DDBJ whole genome shotgun (WGS) entry which is preliminary data.</text>
</comment>
<keyword evidence="3" id="KW-1185">Reference proteome</keyword>
<organism evidence="2 3">
    <name type="scientific">Sulfurimonas gotlandica (strain DSM 19862 / JCM 16533 / GD1)</name>
    <dbReference type="NCBI Taxonomy" id="929558"/>
    <lineage>
        <taxon>Bacteria</taxon>
        <taxon>Pseudomonadati</taxon>
        <taxon>Campylobacterota</taxon>
        <taxon>Epsilonproteobacteria</taxon>
        <taxon>Campylobacterales</taxon>
        <taxon>Sulfurimonadaceae</taxon>
        <taxon>Sulfurimonas</taxon>
    </lineage>
</organism>
<dbReference type="PATRIC" id="fig|929558.5.peg.1427"/>
<dbReference type="HOGENOM" id="CLU_2036859_0_0_7"/>
<gene>
    <name evidence="2" type="ORF">SMGD1_1436</name>
</gene>
<evidence type="ECO:0000313" key="3">
    <source>
        <dbReference type="Proteomes" id="UP000006431"/>
    </source>
</evidence>
<proteinExistence type="predicted"/>
<reference evidence="2 3" key="1">
    <citation type="journal article" date="2012" name="Proc. Natl. Acad. Sci. U.S.A.">
        <title>Genome and physiology of a model Epsilonproteobacterium responsible for sulfide detoxification in marine oxygen depletion zones.</title>
        <authorList>
            <person name="Grote J."/>
            <person name="Schott T."/>
            <person name="Bruckner C.G."/>
            <person name="Glockner F.O."/>
            <person name="Jost G."/>
            <person name="Teeling H."/>
            <person name="Labrenz M."/>
            <person name="Jurgens K."/>
        </authorList>
    </citation>
    <scope>NUCLEOTIDE SEQUENCE [LARGE SCALE GENOMIC DNA]</scope>
    <source>
        <strain evidence="2 3">GD1</strain>
    </source>
</reference>
<sequence length="127" mass="14715">MELFFELEIVYIIIGIFILAVTAVVTTREFMPKVAFMRGMISVVMLLATMISVHYFMTTSRMAGVKEIFNNGETIICENKMRRTISRSVLLSKELGWRLDGDKFKNDDYERDFHSSRCIEFDGIVPK</sequence>
<keyword evidence="1" id="KW-0472">Membrane</keyword>